<keyword evidence="3" id="KW-1185">Reference proteome</keyword>
<evidence type="ECO:0000313" key="2">
    <source>
        <dbReference type="EMBL" id="KAJ1118282.1"/>
    </source>
</evidence>
<dbReference type="EMBL" id="JANPWB010000012">
    <property type="protein sequence ID" value="KAJ1118282.1"/>
    <property type="molecule type" value="Genomic_DNA"/>
</dbReference>
<evidence type="ECO:0000313" key="3">
    <source>
        <dbReference type="Proteomes" id="UP001066276"/>
    </source>
</evidence>
<protein>
    <submittedName>
        <fullName evidence="2">Uncharacterized protein</fullName>
    </submittedName>
</protein>
<dbReference type="Proteomes" id="UP001066276">
    <property type="component" value="Chromosome 8"/>
</dbReference>
<name>A0AAV7NT72_PLEWA</name>
<evidence type="ECO:0000256" key="1">
    <source>
        <dbReference type="SAM" id="MobiDB-lite"/>
    </source>
</evidence>
<sequence>MVDPVVPPLQATLDKILGAIEDTKVTLQLDIGKVSVEVSLLRADHQKSADRVQEAETALVELSLAQREPGTPDEAWQWLEMHKAGGVPTTDRSEQGTGCQGDSEASPD</sequence>
<gene>
    <name evidence="2" type="ORF">NDU88_006477</name>
</gene>
<proteinExistence type="predicted"/>
<reference evidence="2" key="1">
    <citation type="journal article" date="2022" name="bioRxiv">
        <title>Sequencing and chromosome-scale assembly of the giantPleurodeles waltlgenome.</title>
        <authorList>
            <person name="Brown T."/>
            <person name="Elewa A."/>
            <person name="Iarovenko S."/>
            <person name="Subramanian E."/>
            <person name="Araus A.J."/>
            <person name="Petzold A."/>
            <person name="Susuki M."/>
            <person name="Suzuki K.-i.T."/>
            <person name="Hayashi T."/>
            <person name="Toyoda A."/>
            <person name="Oliveira C."/>
            <person name="Osipova E."/>
            <person name="Leigh N.D."/>
            <person name="Simon A."/>
            <person name="Yun M.H."/>
        </authorList>
    </citation>
    <scope>NUCLEOTIDE SEQUENCE</scope>
    <source>
        <strain evidence="2">20211129_DDA</strain>
        <tissue evidence="2">Liver</tissue>
    </source>
</reference>
<organism evidence="2 3">
    <name type="scientific">Pleurodeles waltl</name>
    <name type="common">Iberian ribbed newt</name>
    <dbReference type="NCBI Taxonomy" id="8319"/>
    <lineage>
        <taxon>Eukaryota</taxon>
        <taxon>Metazoa</taxon>
        <taxon>Chordata</taxon>
        <taxon>Craniata</taxon>
        <taxon>Vertebrata</taxon>
        <taxon>Euteleostomi</taxon>
        <taxon>Amphibia</taxon>
        <taxon>Batrachia</taxon>
        <taxon>Caudata</taxon>
        <taxon>Salamandroidea</taxon>
        <taxon>Salamandridae</taxon>
        <taxon>Pleurodelinae</taxon>
        <taxon>Pleurodeles</taxon>
    </lineage>
</organism>
<comment type="caution">
    <text evidence="2">The sequence shown here is derived from an EMBL/GenBank/DDBJ whole genome shotgun (WGS) entry which is preliminary data.</text>
</comment>
<accession>A0AAV7NT72</accession>
<dbReference type="AlphaFoldDB" id="A0AAV7NT72"/>
<feature type="region of interest" description="Disordered" evidence="1">
    <location>
        <begin position="81"/>
        <end position="108"/>
    </location>
</feature>